<name>A0A1W0A971_9STRA</name>
<dbReference type="AlphaFoldDB" id="A0A1W0A971"/>
<evidence type="ECO:0000313" key="2">
    <source>
        <dbReference type="EMBL" id="OQS06721.1"/>
    </source>
</evidence>
<accession>A0A1W0A971</accession>
<proteinExistence type="predicted"/>
<evidence type="ECO:0000256" key="1">
    <source>
        <dbReference type="SAM" id="MobiDB-lite"/>
    </source>
</evidence>
<feature type="compositionally biased region" description="Basic and acidic residues" evidence="1">
    <location>
        <begin position="10"/>
        <end position="24"/>
    </location>
</feature>
<evidence type="ECO:0000313" key="3">
    <source>
        <dbReference type="Proteomes" id="UP000243217"/>
    </source>
</evidence>
<organism evidence="2 3">
    <name type="scientific">Thraustotheca clavata</name>
    <dbReference type="NCBI Taxonomy" id="74557"/>
    <lineage>
        <taxon>Eukaryota</taxon>
        <taxon>Sar</taxon>
        <taxon>Stramenopiles</taxon>
        <taxon>Oomycota</taxon>
        <taxon>Saprolegniomycetes</taxon>
        <taxon>Saprolegniales</taxon>
        <taxon>Achlyaceae</taxon>
        <taxon>Thraustotheca</taxon>
    </lineage>
</organism>
<dbReference type="OrthoDB" id="74593at2759"/>
<dbReference type="Proteomes" id="UP000243217">
    <property type="component" value="Unassembled WGS sequence"/>
</dbReference>
<protein>
    <submittedName>
        <fullName evidence="2">Uncharacterized protein</fullName>
    </submittedName>
</protein>
<keyword evidence="3" id="KW-1185">Reference proteome</keyword>
<feature type="region of interest" description="Disordered" evidence="1">
    <location>
        <begin position="1"/>
        <end position="24"/>
    </location>
</feature>
<gene>
    <name evidence="2" type="ORF">THRCLA_01259</name>
</gene>
<dbReference type="EMBL" id="JNBS01000314">
    <property type="protein sequence ID" value="OQS06721.1"/>
    <property type="molecule type" value="Genomic_DNA"/>
</dbReference>
<comment type="caution">
    <text evidence="2">The sequence shown here is derived from an EMBL/GenBank/DDBJ whole genome shotgun (WGS) entry which is preliminary data.</text>
</comment>
<sequence>MDKQDEETSWTDREEQSLQPIHDRHVNEQCELFTKQQDEWNTMMLTRTSSQDDTYNCELQLETMSTRHAFEISNLSKNISFRKKTMDLQHMHESKALNEKHAFAKAMLAEKEKFEKRALAVKQGHEVIVTSLHSTDQQILEEETLQKLQSDECATLHTQQQLEIENAADAIRIEHVVEEFFSEDSSL</sequence>
<reference evidence="2 3" key="1">
    <citation type="journal article" date="2014" name="Genome Biol. Evol.">
        <title>The secreted proteins of Achlya hypogyna and Thraustotheca clavata identify the ancestral oomycete secretome and reveal gene acquisitions by horizontal gene transfer.</title>
        <authorList>
            <person name="Misner I."/>
            <person name="Blouin N."/>
            <person name="Leonard G."/>
            <person name="Richards T.A."/>
            <person name="Lane C.E."/>
        </authorList>
    </citation>
    <scope>NUCLEOTIDE SEQUENCE [LARGE SCALE GENOMIC DNA]</scope>
    <source>
        <strain evidence="2 3">ATCC 34112</strain>
    </source>
</reference>